<reference evidence="2 3" key="1">
    <citation type="submission" date="2019-04" db="EMBL/GenBank/DDBJ databases">
        <title>Draft genome of the big-headed turtle Platysternon megacephalum.</title>
        <authorList>
            <person name="Gong S."/>
        </authorList>
    </citation>
    <scope>NUCLEOTIDE SEQUENCE [LARGE SCALE GENOMIC DNA]</scope>
    <source>
        <strain evidence="2">DO16091913</strain>
        <tissue evidence="2">Muscle</tissue>
    </source>
</reference>
<keyword evidence="2" id="KW-0808">Transferase</keyword>
<dbReference type="EMBL" id="QXTE01000259">
    <property type="protein sequence ID" value="TFK00703.1"/>
    <property type="molecule type" value="Genomic_DNA"/>
</dbReference>
<evidence type="ECO:0000313" key="2">
    <source>
        <dbReference type="EMBL" id="TFK00703.1"/>
    </source>
</evidence>
<dbReference type="GO" id="GO:0016757">
    <property type="term" value="F:glycosyltransferase activity"/>
    <property type="evidence" value="ECO:0007669"/>
    <property type="project" value="UniProtKB-KW"/>
</dbReference>
<evidence type="ECO:0000313" key="3">
    <source>
        <dbReference type="Proteomes" id="UP000297703"/>
    </source>
</evidence>
<evidence type="ECO:0000256" key="1">
    <source>
        <dbReference type="SAM" id="MobiDB-lite"/>
    </source>
</evidence>
<dbReference type="PROSITE" id="PS51257">
    <property type="entry name" value="PROKAR_LIPOPROTEIN"/>
    <property type="match status" value="1"/>
</dbReference>
<gene>
    <name evidence="2" type="ORF">DR999_PMT17134</name>
</gene>
<keyword evidence="3" id="KW-1185">Reference proteome</keyword>
<name>A0A4D9E015_9SAUR</name>
<feature type="compositionally biased region" description="Polar residues" evidence="1">
    <location>
        <begin position="1"/>
        <end position="11"/>
    </location>
</feature>
<comment type="caution">
    <text evidence="2">The sequence shown here is derived from an EMBL/GenBank/DDBJ whole genome shotgun (WGS) entry which is preliminary data.</text>
</comment>
<feature type="region of interest" description="Disordered" evidence="1">
    <location>
        <begin position="89"/>
        <end position="109"/>
    </location>
</feature>
<protein>
    <submittedName>
        <fullName evidence="2">Alpha-(1,3)-fucosyltransferase 10-like</fullName>
    </submittedName>
</protein>
<feature type="compositionally biased region" description="Basic residues" evidence="1">
    <location>
        <begin position="98"/>
        <end position="109"/>
    </location>
</feature>
<dbReference type="Proteomes" id="UP000297703">
    <property type="component" value="Unassembled WGS sequence"/>
</dbReference>
<keyword evidence="2" id="KW-0328">Glycosyltransferase</keyword>
<organism evidence="2 3">
    <name type="scientific">Platysternon megacephalum</name>
    <name type="common">big-headed turtle</name>
    <dbReference type="NCBI Taxonomy" id="55544"/>
    <lineage>
        <taxon>Eukaryota</taxon>
        <taxon>Metazoa</taxon>
        <taxon>Chordata</taxon>
        <taxon>Craniata</taxon>
        <taxon>Vertebrata</taxon>
        <taxon>Euteleostomi</taxon>
        <taxon>Archelosauria</taxon>
        <taxon>Testudinata</taxon>
        <taxon>Testudines</taxon>
        <taxon>Cryptodira</taxon>
        <taxon>Durocryptodira</taxon>
        <taxon>Testudinoidea</taxon>
        <taxon>Platysternidae</taxon>
        <taxon>Platysternon</taxon>
    </lineage>
</organism>
<dbReference type="AlphaFoldDB" id="A0A4D9E015"/>
<reference evidence="2 3" key="2">
    <citation type="submission" date="2019-04" db="EMBL/GenBank/DDBJ databases">
        <title>The genome sequence of big-headed turtle.</title>
        <authorList>
            <person name="Gong S."/>
        </authorList>
    </citation>
    <scope>NUCLEOTIDE SEQUENCE [LARGE SCALE GENOMIC DNA]</scope>
    <source>
        <strain evidence="2">DO16091913</strain>
        <tissue evidence="2">Muscle</tissue>
    </source>
</reference>
<proteinExistence type="predicted"/>
<feature type="region of interest" description="Disordered" evidence="1">
    <location>
        <begin position="1"/>
        <end position="26"/>
    </location>
</feature>
<accession>A0A4D9E015</accession>
<sequence>MEGNRLQMTQETKMESDGGLTGQSIQLGQGCKGKSIHVASRAEHEPDDLTVLVHVKQEIEARQMPFAIYSNSTNCKKITEKDKFTVQTDSRLSCHSNKQGKTHTRRKTD</sequence>